<organism evidence="7 8">
    <name type="scientific">Peronospora matthiolae</name>
    <dbReference type="NCBI Taxonomy" id="2874970"/>
    <lineage>
        <taxon>Eukaryota</taxon>
        <taxon>Sar</taxon>
        <taxon>Stramenopiles</taxon>
        <taxon>Oomycota</taxon>
        <taxon>Peronosporomycetes</taxon>
        <taxon>Peronosporales</taxon>
        <taxon>Peronosporaceae</taxon>
        <taxon>Peronospora</taxon>
    </lineage>
</organism>
<dbReference type="PROSITE" id="PS51360">
    <property type="entry name" value="PLUS3"/>
    <property type="match status" value="1"/>
</dbReference>
<dbReference type="PANTHER" id="PTHR13115">
    <property type="entry name" value="RNA POLYMERASE-ASSOCIATED PROTEIN RTF1 HOMOLOG"/>
    <property type="match status" value="1"/>
</dbReference>
<evidence type="ECO:0000259" key="6">
    <source>
        <dbReference type="PROSITE" id="PS51360"/>
    </source>
</evidence>
<feature type="compositionally biased region" description="Low complexity" evidence="5">
    <location>
        <begin position="56"/>
        <end position="87"/>
    </location>
</feature>
<feature type="compositionally biased region" description="Basic and acidic residues" evidence="5">
    <location>
        <begin position="181"/>
        <end position="206"/>
    </location>
</feature>
<name>A0AAV1TPU4_9STRA</name>
<dbReference type="GO" id="GO:0016593">
    <property type="term" value="C:Cdc73/Paf1 complex"/>
    <property type="evidence" value="ECO:0007669"/>
    <property type="project" value="TreeGrafter"/>
</dbReference>
<evidence type="ECO:0000256" key="2">
    <source>
        <dbReference type="ARBA" id="ARBA00023015"/>
    </source>
</evidence>
<evidence type="ECO:0000313" key="7">
    <source>
        <dbReference type="EMBL" id="CAK7924414.1"/>
    </source>
</evidence>
<proteinExistence type="predicted"/>
<keyword evidence="2" id="KW-0805">Transcription regulation</keyword>
<feature type="compositionally biased region" description="Basic and acidic residues" evidence="5">
    <location>
        <begin position="229"/>
        <end position="263"/>
    </location>
</feature>
<evidence type="ECO:0000256" key="4">
    <source>
        <dbReference type="ARBA" id="ARBA00023242"/>
    </source>
</evidence>
<feature type="compositionally biased region" description="Acidic residues" evidence="5">
    <location>
        <begin position="162"/>
        <end position="175"/>
    </location>
</feature>
<sequence>MATSKVRGGASSDESDGGRSSASGSVSSRSGSSSDSSRSGSGSDSGSGSGSGSDSGSGSESESGSGSRSGSGSNSSSGSDGSASDSSVSKKRLKKRRAVKPKAAAAAASSKLKSRNSSSSSSSRGTKLHVQKQVKIEADAEADNEREAGGKRRRGTLRIKDEEMDEEEEEDDDVDVTGLTEVEKEKRLLEKYEAKEQRNKERELKKRLAASQGKAEDGFSEEGEEGEEHELPSTRRGGRSRESDRRKEALHNLKANKSSDKSRSILSNRFGDEGSSDEEGGSRSGRDLAEKRRRRRELQRGGTGRRRSHADDDEDYSDDDSDGRRRKKSKAVDPTATTKAGDEDDLAASIRPEENVPVNWNQANFYLLKRRVFFEKNFFEPFFPQLVRGVYVRVPIEMVDGEMVYRFCEVVNVCKLPRSYNFCGESTHIGIICAFGKSRREWKLSGVSGHSLREREFLLWRAAINKDRLHFPTHGEVKRVYSKKEKMITQHNYTEAQVDEMVRRKQAVGLSTVSLGVQRVRLERDLRAAQDMKNFEKAVVLEERLQRLLAKNEERKNHNSDDVLRINEINRRNREANIQQDLHAQELNDAMNKKMTSAERLQFVRANQMTMFMSRDKLEKNLAEGKLIKLADGRVLTSNKLHTVEALPDDLLDKVKGVGEKKQNGDDLEFDIDRLLAKQRERKQKDAERLAATQKEHASQVEFVGVAPTNIQERANATVRIKDDDGSWMTLRSPAEIIKAKQNKTAVSDKVKASRKGITVKEYFDRVKKRRVAQ</sequence>
<feature type="domain" description="Plus3" evidence="6">
    <location>
        <begin position="357"/>
        <end position="489"/>
    </location>
</feature>
<evidence type="ECO:0000256" key="5">
    <source>
        <dbReference type="SAM" id="MobiDB-lite"/>
    </source>
</evidence>
<feature type="compositionally biased region" description="Low complexity" evidence="5">
    <location>
        <begin position="101"/>
        <end position="124"/>
    </location>
</feature>
<dbReference type="Pfam" id="PF03126">
    <property type="entry name" value="Plus-3"/>
    <property type="match status" value="1"/>
</dbReference>
<feature type="compositionally biased region" description="Basic and acidic residues" evidence="5">
    <location>
        <begin position="134"/>
        <end position="150"/>
    </location>
</feature>
<evidence type="ECO:0000256" key="1">
    <source>
        <dbReference type="ARBA" id="ARBA00004123"/>
    </source>
</evidence>
<feature type="compositionally biased region" description="Acidic residues" evidence="5">
    <location>
        <begin position="218"/>
        <end position="228"/>
    </location>
</feature>
<dbReference type="InterPro" id="IPR004343">
    <property type="entry name" value="Plus-3_dom"/>
</dbReference>
<dbReference type="AlphaFoldDB" id="A0AAV1TPU4"/>
<keyword evidence="4" id="KW-0539">Nucleus</keyword>
<gene>
    <name evidence="7" type="ORF">PM001_LOCUS9564</name>
</gene>
<reference evidence="7" key="1">
    <citation type="submission" date="2024-01" db="EMBL/GenBank/DDBJ databases">
        <authorList>
            <person name="Webb A."/>
        </authorList>
    </citation>
    <scope>NUCLEOTIDE SEQUENCE</scope>
    <source>
        <strain evidence="7">Pm1</strain>
    </source>
</reference>
<feature type="compositionally biased region" description="Basic residues" evidence="5">
    <location>
        <begin position="89"/>
        <end position="100"/>
    </location>
</feature>
<dbReference type="GO" id="GO:0003677">
    <property type="term" value="F:DNA binding"/>
    <property type="evidence" value="ECO:0007669"/>
    <property type="project" value="InterPro"/>
</dbReference>
<accession>A0AAV1TPU4</accession>
<dbReference type="SUPFAM" id="SSF159042">
    <property type="entry name" value="Plus3-like"/>
    <property type="match status" value="1"/>
</dbReference>
<dbReference type="InterPro" id="IPR036128">
    <property type="entry name" value="Plus3-like_sf"/>
</dbReference>
<feature type="compositionally biased region" description="Basic and acidic residues" evidence="5">
    <location>
        <begin position="280"/>
        <end position="290"/>
    </location>
</feature>
<dbReference type="GO" id="GO:1990269">
    <property type="term" value="F:RNA polymerase II C-terminal domain phosphoserine binding"/>
    <property type="evidence" value="ECO:0007669"/>
    <property type="project" value="TreeGrafter"/>
</dbReference>
<dbReference type="PANTHER" id="PTHR13115:SF8">
    <property type="entry name" value="RNA POLYMERASE-ASSOCIATED PROTEIN RTF1 HOMOLOG"/>
    <property type="match status" value="1"/>
</dbReference>
<comment type="caution">
    <text evidence="7">The sequence shown here is derived from an EMBL/GenBank/DDBJ whole genome shotgun (WGS) entry which is preliminary data.</text>
</comment>
<dbReference type="SMART" id="SM00719">
    <property type="entry name" value="Plus3"/>
    <property type="match status" value="1"/>
</dbReference>
<keyword evidence="3" id="KW-0804">Transcription</keyword>
<feature type="region of interest" description="Disordered" evidence="5">
    <location>
        <begin position="1"/>
        <end position="348"/>
    </location>
</feature>
<feature type="compositionally biased region" description="Basic residues" evidence="5">
    <location>
        <begin position="291"/>
        <end position="308"/>
    </location>
</feature>
<feature type="compositionally biased region" description="Low complexity" evidence="5">
    <location>
        <begin position="7"/>
        <end position="42"/>
    </location>
</feature>
<evidence type="ECO:0000256" key="3">
    <source>
        <dbReference type="ARBA" id="ARBA00023163"/>
    </source>
</evidence>
<dbReference type="Gene3D" id="3.90.70.200">
    <property type="entry name" value="Plus-3 domain"/>
    <property type="match status" value="1"/>
</dbReference>
<dbReference type="EMBL" id="CAKLBY020000074">
    <property type="protein sequence ID" value="CAK7924414.1"/>
    <property type="molecule type" value="Genomic_DNA"/>
</dbReference>
<feature type="compositionally biased region" description="Acidic residues" evidence="5">
    <location>
        <begin position="311"/>
        <end position="321"/>
    </location>
</feature>
<comment type="subcellular location">
    <subcellularLocation>
        <location evidence="1">Nucleus</location>
    </subcellularLocation>
</comment>
<protein>
    <recommendedName>
        <fullName evidence="6">Plus3 domain-containing protein</fullName>
    </recommendedName>
</protein>
<evidence type="ECO:0000313" key="8">
    <source>
        <dbReference type="Proteomes" id="UP001162060"/>
    </source>
</evidence>
<dbReference type="Proteomes" id="UP001162060">
    <property type="component" value="Unassembled WGS sequence"/>
</dbReference>
<feature type="compositionally biased region" description="Gly residues" evidence="5">
    <location>
        <begin position="43"/>
        <end position="55"/>
    </location>
</feature>